<dbReference type="Pfam" id="PF13728">
    <property type="entry name" value="TraF"/>
    <property type="match status" value="1"/>
</dbReference>
<feature type="signal peptide" evidence="1">
    <location>
        <begin position="1"/>
        <end position="21"/>
    </location>
</feature>
<dbReference type="InterPro" id="IPR039555">
    <property type="entry name" value="TraF/TrbB"/>
</dbReference>
<accession>A0A853F1N6</accession>
<dbReference type="Proteomes" id="UP000568751">
    <property type="component" value="Unassembled WGS sequence"/>
</dbReference>
<comment type="caution">
    <text evidence="2">The sequence shown here is derived from an EMBL/GenBank/DDBJ whole genome shotgun (WGS) entry which is preliminary data.</text>
</comment>
<dbReference type="AlphaFoldDB" id="A0A853F1N6"/>
<keyword evidence="1" id="KW-0732">Signal</keyword>
<dbReference type="EMBL" id="JACCHT010000002">
    <property type="protein sequence ID" value="NYT27873.1"/>
    <property type="molecule type" value="Genomic_DNA"/>
</dbReference>
<protein>
    <submittedName>
        <fullName evidence="2">Conjugal transfer protein TraF</fullName>
    </submittedName>
</protein>
<name>A0A853F1N6_9GAMM</name>
<dbReference type="Gene3D" id="3.40.30.10">
    <property type="entry name" value="Glutaredoxin"/>
    <property type="match status" value="1"/>
</dbReference>
<proteinExistence type="predicted"/>
<sequence length="280" mass="31968">MKYYFNINIIILLLISLPLQASALTADNKNSEKGYWNYEITPKKEKDKRIKPTLPPLPPTPMKLPKTEVLMKLHPEQLKVLIKQWRKHAIYTLEPHDVSEALRIQDVGRKKAAAYAAVVGFVAQTNPNLSLADEVPITNVGKQAQFNTRKRAMDDYLQHATRNYGLLYFSSKTCEYCRIQDGILQQLLTVFNFDVTVVELSQNPVLSQKFNIKQTPSILIVKRNSDKHLPVAFGATSLPELTENIYRAIRYIQKEITPVQFFTNQVDIDTGLDPNNKQGN</sequence>
<gene>
    <name evidence="2" type="primary">traF</name>
    <name evidence="2" type="ORF">H0A76_08245</name>
</gene>
<dbReference type="CDD" id="cd02947">
    <property type="entry name" value="TRX_family"/>
    <property type="match status" value="1"/>
</dbReference>
<evidence type="ECO:0000256" key="1">
    <source>
        <dbReference type="SAM" id="SignalP"/>
    </source>
</evidence>
<dbReference type="SUPFAM" id="SSF52833">
    <property type="entry name" value="Thioredoxin-like"/>
    <property type="match status" value="1"/>
</dbReference>
<reference evidence="2 3" key="1">
    <citation type="submission" date="2020-05" db="EMBL/GenBank/DDBJ databases">
        <title>Horizontal transmission and recombination maintain forever young bacterial symbiont genomes.</title>
        <authorList>
            <person name="Russell S.L."/>
            <person name="Pepper-Tunick E."/>
            <person name="Svedberg J."/>
            <person name="Byrne A."/>
            <person name="Ruelas Castillo J."/>
            <person name="Vollmers C."/>
            <person name="Beinart R.A."/>
            <person name="Corbett-Detig R."/>
        </authorList>
    </citation>
    <scope>NUCLEOTIDE SEQUENCE [LARGE SCALE GENOMIC DNA]</scope>
    <source>
        <strain evidence="2">455</strain>
    </source>
</reference>
<dbReference type="InterPro" id="IPR036249">
    <property type="entry name" value="Thioredoxin-like_sf"/>
</dbReference>
<evidence type="ECO:0000313" key="2">
    <source>
        <dbReference type="EMBL" id="NYT27873.1"/>
    </source>
</evidence>
<feature type="chain" id="PRO_5032453936" evidence="1">
    <location>
        <begin position="22"/>
        <end position="280"/>
    </location>
</feature>
<organism evidence="2 3">
    <name type="scientific">Candidatus Thiodubiliella endoseptemdiera</name>
    <dbReference type="NCBI Taxonomy" id="2738886"/>
    <lineage>
        <taxon>Bacteria</taxon>
        <taxon>Pseudomonadati</taxon>
        <taxon>Pseudomonadota</taxon>
        <taxon>Gammaproteobacteria</taxon>
        <taxon>Candidatus Pseudothioglobaceae</taxon>
        <taxon>Candidatus Thiodubiliella</taxon>
    </lineage>
</organism>
<evidence type="ECO:0000313" key="3">
    <source>
        <dbReference type="Proteomes" id="UP000568751"/>
    </source>
</evidence>